<dbReference type="Pfam" id="PF23544">
    <property type="entry name" value="AtuA_ferredoxin"/>
    <property type="match status" value="1"/>
</dbReference>
<name>D2V8D8_NAEGR</name>
<organism evidence="4">
    <name type="scientific">Naegleria gruberi</name>
    <name type="common">Amoeba</name>
    <dbReference type="NCBI Taxonomy" id="5762"/>
    <lineage>
        <taxon>Eukaryota</taxon>
        <taxon>Discoba</taxon>
        <taxon>Heterolobosea</taxon>
        <taxon>Tetramitia</taxon>
        <taxon>Eutetramitia</taxon>
        <taxon>Vahlkampfiidae</taxon>
        <taxon>Naegleria</taxon>
    </lineage>
</organism>
<evidence type="ECO:0000313" key="3">
    <source>
        <dbReference type="EMBL" id="EFC47027.1"/>
    </source>
</evidence>
<dbReference type="OMA" id="YEHIGFP"/>
<dbReference type="EMBL" id="GG738856">
    <property type="protein sequence ID" value="EFC47027.1"/>
    <property type="molecule type" value="Genomic_DNA"/>
</dbReference>
<dbReference type="STRING" id="5762.D2V8D8"/>
<evidence type="ECO:0000313" key="4">
    <source>
        <dbReference type="Proteomes" id="UP000006671"/>
    </source>
</evidence>
<feature type="domain" description="Acyclic terpene utilisation N-terminal" evidence="1">
    <location>
        <begin position="6"/>
        <end position="444"/>
    </location>
</feature>
<dbReference type="PANTHER" id="PTHR47585">
    <property type="match status" value="1"/>
</dbReference>
<evidence type="ECO:0000259" key="2">
    <source>
        <dbReference type="Pfam" id="PF23544"/>
    </source>
</evidence>
<protein>
    <submittedName>
        <fullName evidence="3">Predicted protein</fullName>
    </submittedName>
</protein>
<keyword evidence="4" id="KW-1185">Reference proteome</keyword>
<dbReference type="PANTHER" id="PTHR47585:SF1">
    <property type="entry name" value="DUF1446 DOMAIN-CONTAINING PROTEIN"/>
    <property type="match status" value="1"/>
</dbReference>
<proteinExistence type="predicted"/>
<dbReference type="RefSeq" id="XP_002679771.1">
    <property type="nucleotide sequence ID" value="XM_002679725.1"/>
</dbReference>
<dbReference type="VEuPathDB" id="AmoebaDB:NAEGRDRAFT_65121"/>
<evidence type="ECO:0000259" key="1">
    <source>
        <dbReference type="Pfam" id="PF07287"/>
    </source>
</evidence>
<dbReference type="InterPro" id="IPR056362">
    <property type="entry name" value="AtuA-like_ferredoxin_dom"/>
</dbReference>
<dbReference type="eggNOG" id="ENOG502QS8D">
    <property type="taxonomic scope" value="Eukaryota"/>
</dbReference>
<gene>
    <name evidence="3" type="ORF">NAEGRDRAFT_65121</name>
</gene>
<feature type="domain" description="AtuA-like ferredoxin-fold" evidence="2">
    <location>
        <begin position="487"/>
        <end position="586"/>
    </location>
</feature>
<dbReference type="GeneID" id="8861338"/>
<dbReference type="AlphaFoldDB" id="D2V8D8"/>
<dbReference type="Proteomes" id="UP000006671">
    <property type="component" value="Unassembled WGS sequence"/>
</dbReference>
<dbReference type="InterPro" id="IPR010839">
    <property type="entry name" value="AtuA_N"/>
</dbReference>
<dbReference type="InParanoid" id="D2V8D8"/>
<dbReference type="Pfam" id="PF07287">
    <property type="entry name" value="AtuA"/>
    <property type="match status" value="1"/>
</dbReference>
<reference evidence="3 4" key="1">
    <citation type="journal article" date="2010" name="Cell">
        <title>The genome of Naegleria gruberi illuminates early eukaryotic versatility.</title>
        <authorList>
            <person name="Fritz-Laylin L.K."/>
            <person name="Prochnik S.E."/>
            <person name="Ginger M.L."/>
            <person name="Dacks J.B."/>
            <person name="Carpenter M.L."/>
            <person name="Field M.C."/>
            <person name="Kuo A."/>
            <person name="Paredez A."/>
            <person name="Chapman J."/>
            <person name="Pham J."/>
            <person name="Shu S."/>
            <person name="Neupane R."/>
            <person name="Cipriano M."/>
            <person name="Mancuso J."/>
            <person name="Tu H."/>
            <person name="Salamov A."/>
            <person name="Lindquist E."/>
            <person name="Shapiro H."/>
            <person name="Lucas S."/>
            <person name="Grigoriev I.V."/>
            <person name="Cande W.Z."/>
            <person name="Fulton C."/>
            <person name="Rokhsar D.S."/>
            <person name="Dawson S.C."/>
        </authorList>
    </citation>
    <scope>NUCLEOTIDE SEQUENCE [LARGE SCALE GENOMIC DNA]</scope>
    <source>
        <strain evidence="3 4">NEG-M</strain>
    </source>
</reference>
<sequence>MKRPLNIAACSGVTGDNPNAIYDQAVGDHPIDVIIGDYLAEVNIAWHALARKTDPSKGYDEGFVENLKPALPVLKEKGIKVVVNAGALNPSGLVQELRKVLNEQKIEMNIAWIEGDDIVRKIPELIETGNEFIHLDNPNVKLSEWRCTPISANAYLGAWGIAKALNEGADIVICPRVTDASLVVGCGIWWHDWKKDQFDILAGAVMTGHLIECSAYITGGNYAGFRNVKNNVDLPFPIVELAHDGSCVITKHSNTNGEISLGTVTTQFLYEIQGPIYLNPDVTCHLSTAQITEIAPDRVALTGIKGSAPSKQTKVAICGIGGYQVEFSVYMTSPNVQEKEDHFRKQMMRMVNPEKFLVLDVTRYGGQVQDPKSQAEATCQIRVFAQAIDAETVSFKNFTGRILSTGMQGFGGFHLNMDFRTAQPKPFIEYYPALLDVSSLEHTVFVNDKEFIVNDLEIPRQEISCSVNQLPTLEFDPSKYPETIRAPLGRVALARSGDKGGNMNVGIYVLHDQAWPWLKSFLNEETFRKLLGNDNSPDYIIERCEFENLRAVHFKVIGILGKGVSSTARMDSFAKSWGEFLRARHVDIPLEIYENCSVDLL</sequence>
<dbReference type="OrthoDB" id="10265871at2759"/>
<accession>D2V8D8</accession>
<dbReference type="KEGG" id="ngr:NAEGRDRAFT_65121"/>